<comment type="function">
    <text evidence="4">Catalyzes the transfer of a formyl group from 10-formyltetrahydrofolate to 5-phospho-ribosyl-glycinamide (GAR), producing 5-phospho-ribosyl-N-formylglycinamide (FGAR) and tetrahydrofolate.</text>
</comment>
<dbReference type="GO" id="GO:0005737">
    <property type="term" value="C:cytoplasm"/>
    <property type="evidence" value="ECO:0007669"/>
    <property type="project" value="TreeGrafter"/>
</dbReference>
<comment type="caution">
    <text evidence="4">Lacks conserved residue(s) required for the propagation of feature annotation.</text>
</comment>
<dbReference type="CDD" id="cd08645">
    <property type="entry name" value="FMT_core_GART"/>
    <property type="match status" value="1"/>
</dbReference>
<evidence type="ECO:0000313" key="7">
    <source>
        <dbReference type="Proteomes" id="UP000533476"/>
    </source>
</evidence>
<dbReference type="UniPathway" id="UPA00074">
    <property type="reaction ID" value="UER00126"/>
</dbReference>
<dbReference type="Pfam" id="PF00551">
    <property type="entry name" value="Formyl_trans_N"/>
    <property type="match status" value="1"/>
</dbReference>
<dbReference type="InterPro" id="IPR002376">
    <property type="entry name" value="Formyl_transf_N"/>
</dbReference>
<dbReference type="NCBIfam" id="TIGR00639">
    <property type="entry name" value="PurN"/>
    <property type="match status" value="1"/>
</dbReference>
<evidence type="ECO:0000256" key="4">
    <source>
        <dbReference type="HAMAP-Rule" id="MF_01930"/>
    </source>
</evidence>
<keyword evidence="2 4" id="KW-0808">Transferase</keyword>
<comment type="pathway">
    <text evidence="1 4">Purine metabolism; IMP biosynthesis via de novo pathway; N(2)-formyl-N(1)-(5-phospho-D-ribosyl)glycinamide from N(1)-(5-phospho-D-ribosyl)glycinamide (10-formyl THF route): step 1/1.</text>
</comment>
<evidence type="ECO:0000256" key="2">
    <source>
        <dbReference type="ARBA" id="ARBA00022679"/>
    </source>
</evidence>
<reference evidence="6 7" key="1">
    <citation type="submission" date="2020-04" db="EMBL/GenBank/DDBJ databases">
        <authorList>
            <person name="Zhang R."/>
            <person name="Schippers A."/>
        </authorList>
    </citation>
    <scope>NUCLEOTIDE SEQUENCE [LARGE SCALE GENOMIC DNA]</scope>
    <source>
        <strain evidence="6 7">DSM 109850</strain>
    </source>
</reference>
<gene>
    <name evidence="4 6" type="primary">purN</name>
    <name evidence="6" type="ORF">HIJ39_09615</name>
</gene>
<comment type="catalytic activity">
    <reaction evidence="4">
        <text>N(1)-(5-phospho-beta-D-ribosyl)glycinamide + (6R)-10-formyltetrahydrofolate = N(2)-formyl-N(1)-(5-phospho-beta-D-ribosyl)glycinamide + (6S)-5,6,7,8-tetrahydrofolate + H(+)</text>
        <dbReference type="Rhea" id="RHEA:15053"/>
        <dbReference type="ChEBI" id="CHEBI:15378"/>
        <dbReference type="ChEBI" id="CHEBI:57453"/>
        <dbReference type="ChEBI" id="CHEBI:143788"/>
        <dbReference type="ChEBI" id="CHEBI:147286"/>
        <dbReference type="ChEBI" id="CHEBI:195366"/>
        <dbReference type="EC" id="2.1.2.2"/>
    </reaction>
</comment>
<dbReference type="GO" id="GO:0004644">
    <property type="term" value="F:phosphoribosylglycinamide formyltransferase activity"/>
    <property type="evidence" value="ECO:0007669"/>
    <property type="project" value="UniProtKB-UniRule"/>
</dbReference>
<feature type="active site" description="Proton donor" evidence="4">
    <location>
        <position position="102"/>
    </location>
</feature>
<dbReference type="EC" id="2.1.2.2" evidence="4"/>
<dbReference type="RefSeq" id="WP_169099078.1">
    <property type="nucleotide sequence ID" value="NZ_JABBVZ010000026.1"/>
</dbReference>
<dbReference type="InterPro" id="IPR004607">
    <property type="entry name" value="GART"/>
</dbReference>
<dbReference type="EMBL" id="JABBVZ010000026">
    <property type="protein sequence ID" value="NMP22607.1"/>
    <property type="molecule type" value="Genomic_DNA"/>
</dbReference>
<keyword evidence="7" id="KW-1185">Reference proteome</keyword>
<dbReference type="AlphaFoldDB" id="A0A7Y0Q2K2"/>
<name>A0A7Y0Q2K2_9FIRM</name>
<dbReference type="GO" id="GO:0006189">
    <property type="term" value="P:'de novo' IMP biosynthetic process"/>
    <property type="evidence" value="ECO:0007669"/>
    <property type="project" value="UniProtKB-UniRule"/>
</dbReference>
<evidence type="ECO:0000259" key="5">
    <source>
        <dbReference type="Pfam" id="PF00551"/>
    </source>
</evidence>
<dbReference type="SUPFAM" id="SSF53328">
    <property type="entry name" value="Formyltransferase"/>
    <property type="match status" value="1"/>
</dbReference>
<evidence type="ECO:0000256" key="1">
    <source>
        <dbReference type="ARBA" id="ARBA00005054"/>
    </source>
</evidence>
<protein>
    <recommendedName>
        <fullName evidence="4">Phosphoribosylglycinamide formyltransferase</fullName>
        <ecNumber evidence="4">2.1.2.2</ecNumber>
    </recommendedName>
    <alternativeName>
        <fullName evidence="4">5'-phosphoribosylglycinamide transformylase</fullName>
    </alternativeName>
    <alternativeName>
        <fullName evidence="4">GAR transformylase</fullName>
        <shortName evidence="4">GART</shortName>
    </alternativeName>
</protein>
<dbReference type="PANTHER" id="PTHR43369:SF2">
    <property type="entry name" value="PHOSPHORIBOSYLGLYCINAMIDE FORMYLTRANSFERASE"/>
    <property type="match status" value="1"/>
</dbReference>
<dbReference type="Gene3D" id="3.40.50.170">
    <property type="entry name" value="Formyl transferase, N-terminal domain"/>
    <property type="match status" value="1"/>
</dbReference>
<comment type="similarity">
    <text evidence="4">Belongs to the GART family.</text>
</comment>
<feature type="domain" description="Formyl transferase N-terminal" evidence="5">
    <location>
        <begin position="1"/>
        <end position="175"/>
    </location>
</feature>
<comment type="caution">
    <text evidence="6">The sequence shown here is derived from an EMBL/GenBank/DDBJ whole genome shotgun (WGS) entry which is preliminary data.</text>
</comment>
<evidence type="ECO:0000256" key="3">
    <source>
        <dbReference type="ARBA" id="ARBA00022755"/>
    </source>
</evidence>
<accession>A0A7Y0Q2K2</accession>
<keyword evidence="3 4" id="KW-0658">Purine biosynthesis</keyword>
<dbReference type="Proteomes" id="UP000533476">
    <property type="component" value="Unassembled WGS sequence"/>
</dbReference>
<sequence>MRWAVLVGGTGSNLRAILASGLPVHLVISNRMGVGALDIAREYGLEAVVITAKAFPDRARYDQELARTLGAHRIDAVAMAGFLRWLQPQTIQAYRGRILNLHPSLLPAYPGLHAIERAFSDGVLWTGVSVHFVDEGHDTGPLVAQAPVPRLPGDSLADLEARIHATEHRLYPRVLHAVDEGSAWLQDDGVHYKEEQPPWIHGHF</sequence>
<feature type="site" description="Raises pKa of active site His" evidence="4">
    <location>
        <position position="138"/>
    </location>
</feature>
<feature type="binding site" evidence="4">
    <location>
        <position position="100"/>
    </location>
    <ligand>
        <name>(6R)-10-formyltetrahydrofolate</name>
        <dbReference type="ChEBI" id="CHEBI:195366"/>
    </ligand>
</feature>
<organism evidence="6 7">
    <name type="scientific">Sulfobacillus harzensis</name>
    <dbReference type="NCBI Taxonomy" id="2729629"/>
    <lineage>
        <taxon>Bacteria</taxon>
        <taxon>Bacillati</taxon>
        <taxon>Bacillota</taxon>
        <taxon>Clostridia</taxon>
        <taxon>Eubacteriales</taxon>
        <taxon>Clostridiales Family XVII. Incertae Sedis</taxon>
        <taxon>Sulfobacillus</taxon>
    </lineage>
</organism>
<feature type="binding site" evidence="4">
    <location>
        <begin position="11"/>
        <end position="13"/>
    </location>
    <ligand>
        <name>N(1)-(5-phospho-beta-D-ribosyl)glycinamide</name>
        <dbReference type="ChEBI" id="CHEBI:143788"/>
    </ligand>
</feature>
<dbReference type="PANTHER" id="PTHR43369">
    <property type="entry name" value="PHOSPHORIBOSYLGLYCINAMIDE FORMYLTRANSFERASE"/>
    <property type="match status" value="1"/>
</dbReference>
<feature type="binding site" evidence="4">
    <location>
        <position position="58"/>
    </location>
    <ligand>
        <name>(6R)-10-formyltetrahydrofolate</name>
        <dbReference type="ChEBI" id="CHEBI:195366"/>
    </ligand>
</feature>
<evidence type="ECO:0000313" key="6">
    <source>
        <dbReference type="EMBL" id="NMP22607.1"/>
    </source>
</evidence>
<dbReference type="InterPro" id="IPR036477">
    <property type="entry name" value="Formyl_transf_N_sf"/>
</dbReference>
<dbReference type="HAMAP" id="MF_01930">
    <property type="entry name" value="PurN"/>
    <property type="match status" value="1"/>
</dbReference>
<proteinExistence type="inferred from homology"/>